<dbReference type="Proteomes" id="UP000229907">
    <property type="component" value="Chromosome"/>
</dbReference>
<feature type="coiled-coil region" evidence="1">
    <location>
        <begin position="33"/>
        <end position="67"/>
    </location>
</feature>
<protein>
    <submittedName>
        <fullName evidence="2">Uncharacterized protein</fullName>
    </submittedName>
</protein>
<accession>A0A2D3D219</accession>
<dbReference type="RefSeq" id="WP_099720679.1">
    <property type="nucleotide sequence ID" value="NZ_CP018044.1"/>
</dbReference>
<reference evidence="2 3" key="1">
    <citation type="submission" date="2016-11" db="EMBL/GenBank/DDBJ databases">
        <title>complete genome sequence of Bifidobacterium choerinum strain FMB-1.</title>
        <authorList>
            <person name="Park C.-S."/>
            <person name="Jung D.-H."/>
            <person name="Choi D.-S."/>
        </authorList>
    </citation>
    <scope>NUCLEOTIDE SEQUENCE [LARGE SCALE GENOMIC DNA]</scope>
    <source>
        <strain evidence="2 3">FMB-1</strain>
    </source>
</reference>
<evidence type="ECO:0000313" key="2">
    <source>
        <dbReference type="EMBL" id="ATU19592.1"/>
    </source>
</evidence>
<evidence type="ECO:0000256" key="1">
    <source>
        <dbReference type="SAM" id="Coils"/>
    </source>
</evidence>
<gene>
    <name evidence="2" type="ORF">BcFMB_00030</name>
</gene>
<name>A0A2D3D219_9BIFI</name>
<keyword evidence="1" id="KW-0175">Coiled coil</keyword>
<organism evidence="2 3">
    <name type="scientific">Bifidobacterium choerinum</name>
    <dbReference type="NCBI Taxonomy" id="35760"/>
    <lineage>
        <taxon>Bacteria</taxon>
        <taxon>Bacillati</taxon>
        <taxon>Actinomycetota</taxon>
        <taxon>Actinomycetes</taxon>
        <taxon>Bifidobacteriales</taxon>
        <taxon>Bifidobacteriaceae</taxon>
        <taxon>Bifidobacterium</taxon>
    </lineage>
</organism>
<dbReference type="KEGG" id="bcho:BcFMB_00030"/>
<sequence length="146" mass="16100">MSDLTATEETLVSALTDADTSELTDEQRAEFLFAAQARRLATLKEQKKQIEEEIGELEQAIIAQHGEGVHKAGGYQVTVSNGIRTLDTRKFTSAFPPDRYPGLYETKPLAYGKASKLVGEPALAACVRTGKPQIRLKKSDKEDMWS</sequence>
<proteinExistence type="predicted"/>
<dbReference type="EMBL" id="CP018044">
    <property type="protein sequence ID" value="ATU19592.1"/>
    <property type="molecule type" value="Genomic_DNA"/>
</dbReference>
<evidence type="ECO:0000313" key="3">
    <source>
        <dbReference type="Proteomes" id="UP000229907"/>
    </source>
</evidence>
<dbReference type="AlphaFoldDB" id="A0A2D3D219"/>